<proteinExistence type="predicted"/>
<dbReference type="EMBL" id="CM051403">
    <property type="protein sequence ID" value="KAJ4708421.1"/>
    <property type="molecule type" value="Genomic_DNA"/>
</dbReference>
<evidence type="ECO:0000313" key="2">
    <source>
        <dbReference type="Proteomes" id="UP001164539"/>
    </source>
</evidence>
<accession>A0ACC1XB82</accession>
<keyword evidence="2" id="KW-1185">Reference proteome</keyword>
<comment type="caution">
    <text evidence="1">The sequence shown here is derived from an EMBL/GenBank/DDBJ whole genome shotgun (WGS) entry which is preliminary data.</text>
</comment>
<gene>
    <name evidence="1" type="ORF">OWV82_018366</name>
</gene>
<evidence type="ECO:0000313" key="1">
    <source>
        <dbReference type="EMBL" id="KAJ4708421.1"/>
    </source>
</evidence>
<organism evidence="1 2">
    <name type="scientific">Melia azedarach</name>
    <name type="common">Chinaberry tree</name>
    <dbReference type="NCBI Taxonomy" id="155640"/>
    <lineage>
        <taxon>Eukaryota</taxon>
        <taxon>Viridiplantae</taxon>
        <taxon>Streptophyta</taxon>
        <taxon>Embryophyta</taxon>
        <taxon>Tracheophyta</taxon>
        <taxon>Spermatophyta</taxon>
        <taxon>Magnoliopsida</taxon>
        <taxon>eudicotyledons</taxon>
        <taxon>Gunneridae</taxon>
        <taxon>Pentapetalae</taxon>
        <taxon>rosids</taxon>
        <taxon>malvids</taxon>
        <taxon>Sapindales</taxon>
        <taxon>Meliaceae</taxon>
        <taxon>Melia</taxon>
    </lineage>
</organism>
<dbReference type="Proteomes" id="UP001164539">
    <property type="component" value="Chromosome 10"/>
</dbReference>
<reference evidence="1 2" key="1">
    <citation type="journal article" date="2023" name="Science">
        <title>Complex scaffold remodeling in plant triterpene biosynthesis.</title>
        <authorList>
            <person name="De La Pena R."/>
            <person name="Hodgson H."/>
            <person name="Liu J.C."/>
            <person name="Stephenson M.J."/>
            <person name="Martin A.C."/>
            <person name="Owen C."/>
            <person name="Harkess A."/>
            <person name="Leebens-Mack J."/>
            <person name="Jimenez L.E."/>
            <person name="Osbourn A."/>
            <person name="Sattely E.S."/>
        </authorList>
    </citation>
    <scope>NUCLEOTIDE SEQUENCE [LARGE SCALE GENOMIC DNA]</scope>
    <source>
        <strain evidence="2">cv. JPN11</strain>
        <tissue evidence="1">Leaf</tissue>
    </source>
</reference>
<name>A0ACC1XB82_MELAZ</name>
<sequence>MASQAHSNIKVTTSPKGATAADGSASAGPPGSPKLGQCLCSPTTHQGSFRCRFHRTAGSSAWIMKRSNSMPAKNSAPVAASFSPKSVEST</sequence>
<protein>
    <submittedName>
        <fullName evidence="1">Set1 complex component ash2 like</fullName>
    </submittedName>
</protein>